<evidence type="ECO:0000259" key="1">
    <source>
        <dbReference type="SMART" id="SM01022"/>
    </source>
</evidence>
<evidence type="ECO:0000313" key="2">
    <source>
        <dbReference type="EMBL" id="GCE28708.1"/>
    </source>
</evidence>
<dbReference type="AlphaFoldDB" id="A0A402BBA5"/>
<organism evidence="2 3">
    <name type="scientific">Dictyobacter alpinus</name>
    <dbReference type="NCBI Taxonomy" id="2014873"/>
    <lineage>
        <taxon>Bacteria</taxon>
        <taxon>Bacillati</taxon>
        <taxon>Chloroflexota</taxon>
        <taxon>Ktedonobacteria</taxon>
        <taxon>Ktedonobacterales</taxon>
        <taxon>Dictyobacteraceae</taxon>
        <taxon>Dictyobacter</taxon>
    </lineage>
</organism>
<dbReference type="InterPro" id="IPR006675">
    <property type="entry name" value="HDIG_dom"/>
</dbReference>
<name>A0A402BBA5_9CHLR</name>
<dbReference type="Pfam" id="PF01966">
    <property type="entry name" value="HD"/>
    <property type="match status" value="1"/>
</dbReference>
<dbReference type="SMART" id="SM01022">
    <property type="entry name" value="ASCH"/>
    <property type="match status" value="1"/>
</dbReference>
<gene>
    <name evidence="2" type="ORF">KDA_41920</name>
</gene>
<dbReference type="OrthoDB" id="338520at2"/>
<dbReference type="Gene3D" id="1.10.3210.10">
    <property type="entry name" value="Hypothetical protein af1432"/>
    <property type="match status" value="1"/>
</dbReference>
<dbReference type="InterPro" id="IPR007374">
    <property type="entry name" value="ASCH_domain"/>
</dbReference>
<dbReference type="InterPro" id="IPR006674">
    <property type="entry name" value="HD_domain"/>
</dbReference>
<dbReference type="NCBIfam" id="TIGR00277">
    <property type="entry name" value="HDIG"/>
    <property type="match status" value="1"/>
</dbReference>
<dbReference type="RefSeq" id="WP_126628891.1">
    <property type="nucleotide sequence ID" value="NZ_BIFT01000001.1"/>
</dbReference>
<proteinExistence type="predicted"/>
<dbReference type="Gene3D" id="3.10.400.10">
    <property type="entry name" value="Sulfate adenylyltransferase"/>
    <property type="match status" value="1"/>
</dbReference>
<dbReference type="InterPro" id="IPR009326">
    <property type="entry name" value="DUF984"/>
</dbReference>
<dbReference type="PANTHER" id="PTHR39203:SF1">
    <property type="entry name" value="CYTOPLASMIC PROTEIN"/>
    <property type="match status" value="1"/>
</dbReference>
<comment type="caution">
    <text evidence="2">The sequence shown here is derived from an EMBL/GenBank/DDBJ whole genome shotgun (WGS) entry which is preliminary data.</text>
</comment>
<accession>A0A402BBA5</accession>
<evidence type="ECO:0000313" key="3">
    <source>
        <dbReference type="Proteomes" id="UP000287171"/>
    </source>
</evidence>
<protein>
    <recommendedName>
        <fullName evidence="1">ASCH domain-containing protein</fullName>
    </recommendedName>
</protein>
<keyword evidence="3" id="KW-1185">Reference proteome</keyword>
<reference evidence="3" key="1">
    <citation type="submission" date="2018-12" db="EMBL/GenBank/DDBJ databases">
        <title>Tengunoibacter tsumagoiensis gen. nov., sp. nov., Dictyobacter kobayashii sp. nov., D. alpinus sp. nov., and D. joshuensis sp. nov. and description of Dictyobacteraceae fam. nov. within the order Ktedonobacterales isolated from Tengu-no-mugimeshi.</title>
        <authorList>
            <person name="Wang C.M."/>
            <person name="Zheng Y."/>
            <person name="Sakai Y."/>
            <person name="Toyoda A."/>
            <person name="Minakuchi Y."/>
            <person name="Abe K."/>
            <person name="Yokota A."/>
            <person name="Yabe S."/>
        </authorList>
    </citation>
    <scope>NUCLEOTIDE SEQUENCE [LARGE SCALE GENOMIC DNA]</scope>
    <source>
        <strain evidence="3">Uno16</strain>
    </source>
</reference>
<feature type="domain" description="ASCH" evidence="1">
    <location>
        <begin position="189"/>
        <end position="315"/>
    </location>
</feature>
<dbReference type="SUPFAM" id="SSF88697">
    <property type="entry name" value="PUA domain-like"/>
    <property type="match status" value="1"/>
</dbReference>
<dbReference type="Proteomes" id="UP000287171">
    <property type="component" value="Unassembled WGS sequence"/>
</dbReference>
<sequence>MIFDELPSEVLPVLEKYAAPPRLVAHLTVVHHVAAMLIQQVSVYWPELVYDRDLVLFGAATHDIGKAIYRHELREPGHQHEEIGPQLLLESGFSEAQARFARTHARYNQEEQPQLEDLLVAFADTIWKGKRDQTLEQVLAHHIATHTGEAQWEVYMKIDDIAEALASEAHARIVWQGRDQSTLTYDRKLEFGWEGDNDLGLRLIQQIIAGKKTATCAPMFSYSKEELIEIFSSPGEMVTVVDKEQRPYCNVHMIDAFLTTFGNPDPRLVSGEGNGEDSEQFKQEHRQDWQSWLESEGHSLTDETQLVVQVFELIEKVSA</sequence>
<dbReference type="InterPro" id="IPR015947">
    <property type="entry name" value="PUA-like_sf"/>
</dbReference>
<dbReference type="SUPFAM" id="SSF109604">
    <property type="entry name" value="HD-domain/PDEase-like"/>
    <property type="match status" value="1"/>
</dbReference>
<dbReference type="EMBL" id="BIFT01000001">
    <property type="protein sequence ID" value="GCE28708.1"/>
    <property type="molecule type" value="Genomic_DNA"/>
</dbReference>
<dbReference type="PANTHER" id="PTHR39203">
    <property type="entry name" value="CYTOPLASMIC PROTEIN-RELATED"/>
    <property type="match status" value="1"/>
</dbReference>